<dbReference type="GO" id="GO:0008757">
    <property type="term" value="F:S-adenosylmethionine-dependent methyltransferase activity"/>
    <property type="evidence" value="ECO:0007669"/>
    <property type="project" value="TreeGrafter"/>
</dbReference>
<evidence type="ECO:0000256" key="4">
    <source>
        <dbReference type="ARBA" id="ARBA00023453"/>
    </source>
</evidence>
<dbReference type="PANTHER" id="PTHR10509:SF93">
    <property type="entry name" value="CATECHOL O-METHYLTRANSFERASE DOMAIN-CONTAINING PROTEIN 1"/>
    <property type="match status" value="1"/>
</dbReference>
<organism evidence="5 6">
    <name type="scientific">Erpetoichthys calabaricus</name>
    <name type="common">Rope fish</name>
    <name type="synonym">Calamoichthys calabaricus</name>
    <dbReference type="NCBI Taxonomy" id="27687"/>
    <lineage>
        <taxon>Eukaryota</taxon>
        <taxon>Metazoa</taxon>
        <taxon>Chordata</taxon>
        <taxon>Craniata</taxon>
        <taxon>Vertebrata</taxon>
        <taxon>Euteleostomi</taxon>
        <taxon>Actinopterygii</taxon>
        <taxon>Polypteriformes</taxon>
        <taxon>Polypteridae</taxon>
        <taxon>Erpetoichthys</taxon>
    </lineage>
</organism>
<keyword evidence="3" id="KW-0949">S-adenosyl-L-methionine</keyword>
<keyword evidence="6" id="KW-1185">Reference proteome</keyword>
<sequence>MSLLSGISKESVIGTAVLGCVFAAGLWAGSRQSSSHTGFQGAKNTVLGSNNVLLQYMLENSLREHPSLKKIRLKTVEHPYHFMMVACEQAQLMANLAKLIKTKKALEVGVYTGYNTLNMALLLPDDGKVVACDVNEEYANIGKPIWKEAGVEHKIDLRIKEAVQTLDELLAAGEAETFDFAFIDADKESYDHYYEKCLKLIRKGGIIAIDNVLLGGRVLNRTNDICGQVLHDLNQKILRDHRVNMSELCPLPPDLNSSGCVAEQLILCKALEYFRCQGITYRKNFQVKHKPQKVGITDPCSTHRIQQGCFMALHSPACPAGVCIGTEAQGCYYLAYRGRL</sequence>
<dbReference type="Ensembl" id="ENSECRT00000032364.1">
    <property type="protein sequence ID" value="ENSECRP00000031693.1"/>
    <property type="gene ID" value="ENSECRG00000021456.1"/>
</dbReference>
<keyword evidence="1" id="KW-0489">Methyltransferase</keyword>
<evidence type="ECO:0000256" key="3">
    <source>
        <dbReference type="ARBA" id="ARBA00022691"/>
    </source>
</evidence>
<evidence type="ECO:0000256" key="1">
    <source>
        <dbReference type="ARBA" id="ARBA00022603"/>
    </source>
</evidence>
<dbReference type="InterPro" id="IPR002935">
    <property type="entry name" value="SAM_O-MeTrfase"/>
</dbReference>
<reference evidence="5" key="1">
    <citation type="submission" date="2021-06" db="EMBL/GenBank/DDBJ databases">
        <authorList>
            <consortium name="Wellcome Sanger Institute Data Sharing"/>
        </authorList>
    </citation>
    <scope>NUCLEOTIDE SEQUENCE [LARGE SCALE GENOMIC DNA]</scope>
</reference>
<dbReference type="InterPro" id="IPR050362">
    <property type="entry name" value="Cation-dep_OMT"/>
</dbReference>
<dbReference type="CDD" id="cd02440">
    <property type="entry name" value="AdoMet_MTases"/>
    <property type="match status" value="1"/>
</dbReference>
<dbReference type="PROSITE" id="PS51682">
    <property type="entry name" value="SAM_OMT_I"/>
    <property type="match status" value="1"/>
</dbReference>
<keyword evidence="2" id="KW-0808">Transferase</keyword>
<dbReference type="Proteomes" id="UP000694620">
    <property type="component" value="Chromosome 2"/>
</dbReference>
<dbReference type="Pfam" id="PF01596">
    <property type="entry name" value="Methyltransf_3"/>
    <property type="match status" value="1"/>
</dbReference>
<name>A0A8C4THI8_ERPCA</name>
<protein>
    <submittedName>
        <fullName evidence="5">Catechol-O-methyltransferase domain containing 1</fullName>
    </submittedName>
</protein>
<dbReference type="GO" id="GO:0032259">
    <property type="term" value="P:methylation"/>
    <property type="evidence" value="ECO:0007669"/>
    <property type="project" value="UniProtKB-KW"/>
</dbReference>
<comment type="similarity">
    <text evidence="4">Belongs to the class I-like SAM-binding methyltransferase superfamily. Cation-dependent O-methyltransferase family.</text>
</comment>
<accession>A0A8C4THI8</accession>
<dbReference type="AlphaFoldDB" id="A0A8C4THI8"/>
<dbReference type="InterPro" id="IPR029063">
    <property type="entry name" value="SAM-dependent_MTases_sf"/>
</dbReference>
<dbReference type="GeneTree" id="ENSGT00390000004409"/>
<gene>
    <name evidence="5" type="primary">COMTD1</name>
    <name evidence="5" type="synonym">comtd1</name>
</gene>
<evidence type="ECO:0000313" key="6">
    <source>
        <dbReference type="Proteomes" id="UP000694620"/>
    </source>
</evidence>
<evidence type="ECO:0000313" key="5">
    <source>
        <dbReference type="Ensembl" id="ENSECRP00000031693.1"/>
    </source>
</evidence>
<reference evidence="5" key="2">
    <citation type="submission" date="2025-08" db="UniProtKB">
        <authorList>
            <consortium name="Ensembl"/>
        </authorList>
    </citation>
    <scope>IDENTIFICATION</scope>
</reference>
<dbReference type="SUPFAM" id="SSF53335">
    <property type="entry name" value="S-adenosyl-L-methionine-dependent methyltransferases"/>
    <property type="match status" value="1"/>
</dbReference>
<evidence type="ECO:0000256" key="2">
    <source>
        <dbReference type="ARBA" id="ARBA00022679"/>
    </source>
</evidence>
<proteinExistence type="inferred from homology"/>
<dbReference type="Gene3D" id="3.40.50.150">
    <property type="entry name" value="Vaccinia Virus protein VP39"/>
    <property type="match status" value="1"/>
</dbReference>
<dbReference type="PANTHER" id="PTHR10509">
    <property type="entry name" value="O-METHYLTRANSFERASE-RELATED"/>
    <property type="match status" value="1"/>
</dbReference>
<dbReference type="GO" id="GO:0008171">
    <property type="term" value="F:O-methyltransferase activity"/>
    <property type="evidence" value="ECO:0007669"/>
    <property type="project" value="InterPro"/>
</dbReference>
<reference evidence="5" key="3">
    <citation type="submission" date="2025-09" db="UniProtKB">
        <authorList>
            <consortium name="Ensembl"/>
        </authorList>
    </citation>
    <scope>IDENTIFICATION</scope>
</reference>